<sequence length="135" mass="15287">MKKILAIGGRPGLYKVVSEAKNSIIVESVVDGKRLPAYATSKISALADISIFTTEGDIPLVEVFRKISEKEDGAKTVSHKKSANEIKARFAEILPNYDEFQVYVSDMKKVFQWYNILQENELLIFDEEEENEEKA</sequence>
<dbReference type="Proteomes" id="UP000826212">
    <property type="component" value="Chromosome"/>
</dbReference>
<organism evidence="1 2">
    <name type="scientific">Halosquirtibacter laminarini</name>
    <dbReference type="NCBI Taxonomy" id="3374600"/>
    <lineage>
        <taxon>Bacteria</taxon>
        <taxon>Pseudomonadati</taxon>
        <taxon>Bacteroidota</taxon>
        <taxon>Bacteroidia</taxon>
        <taxon>Marinilabiliales</taxon>
        <taxon>Prolixibacteraceae</taxon>
        <taxon>Halosquirtibacter</taxon>
    </lineage>
</organism>
<reference evidence="1" key="1">
    <citation type="submission" date="2021-08" db="EMBL/GenBank/DDBJ databases">
        <title>Novel anaerobic bacterium isolated from sea squirt in East Sea, Republic of Korea.</title>
        <authorList>
            <person name="Nguyen T.H."/>
            <person name="Li Z."/>
            <person name="Lee Y.-J."/>
            <person name="Ko J."/>
            <person name="Kim S.-G."/>
        </authorList>
    </citation>
    <scope>NUCLEOTIDE SEQUENCE</scope>
    <source>
        <strain evidence="1">KCTC 25031</strain>
    </source>
</reference>
<dbReference type="EMBL" id="CP081303">
    <property type="protein sequence ID" value="QZE12930.1"/>
    <property type="molecule type" value="Genomic_DNA"/>
</dbReference>
<accession>A0AC61NFF6</accession>
<proteinExistence type="predicted"/>
<keyword evidence="2" id="KW-1185">Reference proteome</keyword>
<evidence type="ECO:0000313" key="1">
    <source>
        <dbReference type="EMBL" id="QZE12930.1"/>
    </source>
</evidence>
<evidence type="ECO:0000313" key="2">
    <source>
        <dbReference type="Proteomes" id="UP000826212"/>
    </source>
</evidence>
<gene>
    <name evidence="1" type="ORF">K4L44_10050</name>
</gene>
<name>A0AC61NFF6_9BACT</name>
<protein>
    <submittedName>
        <fullName evidence="1">DUF5606 domain-containing protein</fullName>
    </submittedName>
</protein>